<sequence>MCTFFSKCFKIWNNMNAFAPFFFHLDWINLSLNDETANRMLWISEDGANVPRRGDDTIPTLGYPAAPKAHGFPHNARAAGIWGCRGYWEVEEARRVNAGTPSGLGKNEEFWRLGWSGSCYQVWFKARIKDNWDIPQCSTFGVYVDLLVGVVSFYLVEEGKEGEEKEVKLLNRLEGPIKPKILPEFWVGVQSSCMTLKKPE</sequence>
<name>A0A060WNC0_ONCMY</name>
<dbReference type="PaxDb" id="8022-A0A060WNC0"/>
<protein>
    <recommendedName>
        <fullName evidence="3">B30.2/SPRY domain-containing protein</fullName>
    </recommendedName>
</protein>
<dbReference type="InterPro" id="IPR013320">
    <property type="entry name" value="ConA-like_dom_sf"/>
</dbReference>
<evidence type="ECO:0008006" key="3">
    <source>
        <dbReference type="Google" id="ProtNLM"/>
    </source>
</evidence>
<organism evidence="1 2">
    <name type="scientific">Oncorhynchus mykiss</name>
    <name type="common">Rainbow trout</name>
    <name type="synonym">Salmo gairdneri</name>
    <dbReference type="NCBI Taxonomy" id="8022"/>
    <lineage>
        <taxon>Eukaryota</taxon>
        <taxon>Metazoa</taxon>
        <taxon>Chordata</taxon>
        <taxon>Craniata</taxon>
        <taxon>Vertebrata</taxon>
        <taxon>Euteleostomi</taxon>
        <taxon>Actinopterygii</taxon>
        <taxon>Neopterygii</taxon>
        <taxon>Teleostei</taxon>
        <taxon>Protacanthopterygii</taxon>
        <taxon>Salmoniformes</taxon>
        <taxon>Salmonidae</taxon>
        <taxon>Salmoninae</taxon>
        <taxon>Oncorhynchus</taxon>
    </lineage>
</organism>
<accession>A0A060WNC0</accession>
<reference evidence="1" key="1">
    <citation type="journal article" date="2014" name="Nat. Commun.">
        <title>The rainbow trout genome provides novel insights into evolution after whole-genome duplication in vertebrates.</title>
        <authorList>
            <person name="Berthelot C."/>
            <person name="Brunet F."/>
            <person name="Chalopin D."/>
            <person name="Juanchich A."/>
            <person name="Bernard M."/>
            <person name="Noel B."/>
            <person name="Bento P."/>
            <person name="Da Silva C."/>
            <person name="Labadie K."/>
            <person name="Alberti A."/>
            <person name="Aury J.M."/>
            <person name="Louis A."/>
            <person name="Dehais P."/>
            <person name="Bardou P."/>
            <person name="Montfort J."/>
            <person name="Klopp C."/>
            <person name="Cabau C."/>
            <person name="Gaspin C."/>
            <person name="Thorgaard G.H."/>
            <person name="Boussaha M."/>
            <person name="Quillet E."/>
            <person name="Guyomard R."/>
            <person name="Galiana D."/>
            <person name="Bobe J."/>
            <person name="Volff J.N."/>
            <person name="Genet C."/>
            <person name="Wincker P."/>
            <person name="Jaillon O."/>
            <person name="Roest Crollius H."/>
            <person name="Guiguen Y."/>
        </authorList>
    </citation>
    <scope>NUCLEOTIDE SEQUENCE [LARGE SCALE GENOMIC DNA]</scope>
</reference>
<dbReference type="Gene3D" id="2.60.120.920">
    <property type="match status" value="1"/>
</dbReference>
<gene>
    <name evidence="1" type="ORF">GSONMT00074711001</name>
</gene>
<evidence type="ECO:0000313" key="1">
    <source>
        <dbReference type="EMBL" id="CDQ66095.1"/>
    </source>
</evidence>
<proteinExistence type="predicted"/>
<dbReference type="InterPro" id="IPR043136">
    <property type="entry name" value="B30.2/SPRY_sf"/>
</dbReference>
<dbReference type="AlphaFoldDB" id="A0A060WNC0"/>
<evidence type="ECO:0000313" key="2">
    <source>
        <dbReference type="Proteomes" id="UP000193380"/>
    </source>
</evidence>
<dbReference type="Proteomes" id="UP000193380">
    <property type="component" value="Unassembled WGS sequence"/>
</dbReference>
<reference evidence="1" key="2">
    <citation type="submission" date="2014-03" db="EMBL/GenBank/DDBJ databases">
        <authorList>
            <person name="Genoscope - CEA"/>
        </authorList>
    </citation>
    <scope>NUCLEOTIDE SEQUENCE</scope>
</reference>
<dbReference type="SUPFAM" id="SSF49899">
    <property type="entry name" value="Concanavalin A-like lectins/glucanases"/>
    <property type="match status" value="1"/>
</dbReference>
<dbReference type="EMBL" id="FR904529">
    <property type="protein sequence ID" value="CDQ66095.1"/>
    <property type="molecule type" value="Genomic_DNA"/>
</dbReference>